<evidence type="ECO:0000256" key="1">
    <source>
        <dbReference type="SAM" id="Phobius"/>
    </source>
</evidence>
<feature type="transmembrane region" description="Helical" evidence="1">
    <location>
        <begin position="76"/>
        <end position="100"/>
    </location>
</feature>
<evidence type="ECO:0008006" key="4">
    <source>
        <dbReference type="Google" id="ProtNLM"/>
    </source>
</evidence>
<dbReference type="InterPro" id="IPR026369">
    <property type="entry name" value="CxxC_20_CxxC"/>
</dbReference>
<dbReference type="EMBL" id="JAESWA010000023">
    <property type="protein sequence ID" value="MBL4933261.1"/>
    <property type="molecule type" value="Genomic_DNA"/>
</dbReference>
<dbReference type="RefSeq" id="WP_202768678.1">
    <property type="nucleotide sequence ID" value="NZ_JAESWA010000023.1"/>
</dbReference>
<reference evidence="2" key="1">
    <citation type="submission" date="2021-01" db="EMBL/GenBank/DDBJ databases">
        <title>Genome public.</title>
        <authorList>
            <person name="Liu C."/>
            <person name="Sun Q."/>
        </authorList>
    </citation>
    <scope>NUCLEOTIDE SEQUENCE</scope>
    <source>
        <strain evidence="2">YIM B02565</strain>
    </source>
</reference>
<name>A0A937FK83_9CLOT</name>
<keyword evidence="1" id="KW-1133">Transmembrane helix</keyword>
<keyword evidence="3" id="KW-1185">Reference proteome</keyword>
<sequence>MLIQKCKKCSKSFKWSTILKASWSWNGFKPIECENCKTKHYYKPINRIIIFILAFTPLIFENAILGLPLPYGIRSYIFWVYPAWAILLMLLSPFFTRFYIKE</sequence>
<dbReference type="Proteomes" id="UP000623681">
    <property type="component" value="Unassembled WGS sequence"/>
</dbReference>
<accession>A0A937FK83</accession>
<protein>
    <recommendedName>
        <fullName evidence="4">Cxxc_20_cxxc protein</fullName>
    </recommendedName>
</protein>
<dbReference type="AlphaFoldDB" id="A0A937FK83"/>
<organism evidence="2 3">
    <name type="scientific">Clostridium paridis</name>
    <dbReference type="NCBI Taxonomy" id="2803863"/>
    <lineage>
        <taxon>Bacteria</taxon>
        <taxon>Bacillati</taxon>
        <taxon>Bacillota</taxon>
        <taxon>Clostridia</taxon>
        <taxon>Eubacteriales</taxon>
        <taxon>Clostridiaceae</taxon>
        <taxon>Clostridium</taxon>
    </lineage>
</organism>
<dbReference type="NCBIfam" id="TIGR04104">
    <property type="entry name" value="cxxc_20_cxxc"/>
    <property type="match status" value="1"/>
</dbReference>
<proteinExistence type="predicted"/>
<evidence type="ECO:0000313" key="3">
    <source>
        <dbReference type="Proteomes" id="UP000623681"/>
    </source>
</evidence>
<keyword evidence="1" id="KW-0812">Transmembrane</keyword>
<evidence type="ECO:0000313" key="2">
    <source>
        <dbReference type="EMBL" id="MBL4933261.1"/>
    </source>
</evidence>
<gene>
    <name evidence="2" type="ORF">JK634_15710</name>
</gene>
<keyword evidence="1" id="KW-0472">Membrane</keyword>
<feature type="transmembrane region" description="Helical" evidence="1">
    <location>
        <begin position="48"/>
        <end position="70"/>
    </location>
</feature>
<comment type="caution">
    <text evidence="2">The sequence shown here is derived from an EMBL/GenBank/DDBJ whole genome shotgun (WGS) entry which is preliminary data.</text>
</comment>